<protein>
    <recommendedName>
        <fullName evidence="3">Transmembrane protein</fullName>
    </recommendedName>
</protein>
<feature type="transmembrane region" description="Helical" evidence="1">
    <location>
        <begin position="122"/>
        <end position="155"/>
    </location>
</feature>
<dbReference type="EMBL" id="BKCJ010201421">
    <property type="protein sequence ID" value="GEY69995.1"/>
    <property type="molecule type" value="Genomic_DNA"/>
</dbReference>
<keyword evidence="1" id="KW-0472">Membrane</keyword>
<sequence length="187" mass="20613">MLQVLAVDQKSVPFVHRTLVVSVLASMETMLYLLHRHLTLPPKETCCSLPPKETCCSLPPEETCCPYLLKRLIASYLLRRLAASYLLRRHYSIITSGPENSCSYHGKRNTDIPPKVTKVPCLLNVGFVVGFVGIVVGFVGIVVGFVKIIGLLVLLLDPSGGSWLAFKVMEHGEDGVFGLEENKEFGI</sequence>
<evidence type="ECO:0000256" key="1">
    <source>
        <dbReference type="SAM" id="Phobius"/>
    </source>
</evidence>
<keyword evidence="1" id="KW-1133">Transmembrane helix</keyword>
<accession>A0A699HZ85</accession>
<evidence type="ECO:0008006" key="3">
    <source>
        <dbReference type="Google" id="ProtNLM"/>
    </source>
</evidence>
<proteinExistence type="predicted"/>
<comment type="caution">
    <text evidence="2">The sequence shown here is derived from an EMBL/GenBank/DDBJ whole genome shotgun (WGS) entry which is preliminary data.</text>
</comment>
<name>A0A699HZ85_TANCI</name>
<evidence type="ECO:0000313" key="2">
    <source>
        <dbReference type="EMBL" id="GEY69995.1"/>
    </source>
</evidence>
<dbReference type="AlphaFoldDB" id="A0A699HZ85"/>
<reference evidence="2" key="1">
    <citation type="journal article" date="2019" name="Sci. Rep.">
        <title>Draft genome of Tanacetum cinerariifolium, the natural source of mosquito coil.</title>
        <authorList>
            <person name="Yamashiro T."/>
            <person name="Shiraishi A."/>
            <person name="Satake H."/>
            <person name="Nakayama K."/>
        </authorList>
    </citation>
    <scope>NUCLEOTIDE SEQUENCE</scope>
</reference>
<keyword evidence="1" id="KW-0812">Transmembrane</keyword>
<gene>
    <name evidence="2" type="ORF">Tci_441969</name>
</gene>
<organism evidence="2">
    <name type="scientific">Tanacetum cinerariifolium</name>
    <name type="common">Dalmatian daisy</name>
    <name type="synonym">Chrysanthemum cinerariifolium</name>
    <dbReference type="NCBI Taxonomy" id="118510"/>
    <lineage>
        <taxon>Eukaryota</taxon>
        <taxon>Viridiplantae</taxon>
        <taxon>Streptophyta</taxon>
        <taxon>Embryophyta</taxon>
        <taxon>Tracheophyta</taxon>
        <taxon>Spermatophyta</taxon>
        <taxon>Magnoliopsida</taxon>
        <taxon>eudicotyledons</taxon>
        <taxon>Gunneridae</taxon>
        <taxon>Pentapetalae</taxon>
        <taxon>asterids</taxon>
        <taxon>campanulids</taxon>
        <taxon>Asterales</taxon>
        <taxon>Asteraceae</taxon>
        <taxon>Asteroideae</taxon>
        <taxon>Anthemideae</taxon>
        <taxon>Anthemidinae</taxon>
        <taxon>Tanacetum</taxon>
    </lineage>
</organism>